<feature type="binding site" evidence="10">
    <location>
        <position position="280"/>
    </location>
    <ligand>
        <name>Mg(2+)</name>
        <dbReference type="ChEBI" id="CHEBI:18420"/>
    </ligand>
</feature>
<keyword evidence="5 10" id="KW-0432">Leucine biosynthesis</keyword>
<dbReference type="AlphaFoldDB" id="A0A2W4UNX7"/>
<comment type="similarity">
    <text evidence="3 10">Belongs to the alpha-IPM synthase/homocitrate synthase family. LeuA type 2 subfamily.</text>
</comment>
<feature type="binding site" evidence="10">
    <location>
        <position position="244"/>
    </location>
    <ligand>
        <name>Mg(2+)</name>
        <dbReference type="ChEBI" id="CHEBI:18420"/>
    </ligand>
</feature>
<protein>
    <recommendedName>
        <fullName evidence="4 10">2-isopropylmalate synthase</fullName>
        <ecNumber evidence="4 10">2.3.3.13</ecNumber>
    </recommendedName>
    <alternativeName>
        <fullName evidence="10">Alpha-IPM synthase</fullName>
    </alternativeName>
    <alternativeName>
        <fullName evidence="10">Alpha-isopropylmalate synthase</fullName>
    </alternativeName>
</protein>
<dbReference type="SUPFAM" id="SSF51569">
    <property type="entry name" value="Aldolase"/>
    <property type="match status" value="1"/>
</dbReference>
<evidence type="ECO:0000256" key="3">
    <source>
        <dbReference type="ARBA" id="ARBA00009767"/>
    </source>
</evidence>
<evidence type="ECO:0000313" key="13">
    <source>
        <dbReference type="Proteomes" id="UP000249354"/>
    </source>
</evidence>
<reference evidence="12 13" key="2">
    <citation type="submission" date="2018-06" db="EMBL/GenBank/DDBJ databases">
        <title>Metagenomic assembly of (sub)arctic Cyanobacteria and their associated microbiome from non-axenic cultures.</title>
        <authorList>
            <person name="Baurain D."/>
        </authorList>
    </citation>
    <scope>NUCLEOTIDE SEQUENCE [LARGE SCALE GENOMIC DNA]</scope>
    <source>
        <strain evidence="12">ULC129bin1</strain>
    </source>
</reference>
<dbReference type="Pfam" id="PF22615">
    <property type="entry name" value="IPMS_D2"/>
    <property type="match status" value="1"/>
</dbReference>
<feature type="binding site" evidence="10">
    <location>
        <position position="40"/>
    </location>
    <ligand>
        <name>Mg(2+)</name>
        <dbReference type="ChEBI" id="CHEBI:18420"/>
    </ligand>
</feature>
<evidence type="ECO:0000256" key="8">
    <source>
        <dbReference type="ARBA" id="ARBA00022723"/>
    </source>
</evidence>
<evidence type="ECO:0000313" key="12">
    <source>
        <dbReference type="EMBL" id="PZO22142.1"/>
    </source>
</evidence>
<comment type="function">
    <text evidence="10">Catalyzes the condensation of the acetyl group of acetyl-CoA with 3-methyl-2-oxobutanoate (2-ketoisovalerate) to form 3-carboxy-3-hydroxy-4-methylpentanoate (2-isopropylmalate).</text>
</comment>
<keyword evidence="6 10" id="KW-0028">Amino-acid biosynthesis</keyword>
<dbReference type="PANTHER" id="PTHR46911:SF1">
    <property type="entry name" value="2-ISOPROPYLMALATE SYNTHASE"/>
    <property type="match status" value="1"/>
</dbReference>
<dbReference type="PROSITE" id="PS00816">
    <property type="entry name" value="AIPM_HOMOCIT_SYNTH_2"/>
    <property type="match status" value="1"/>
</dbReference>
<dbReference type="CDD" id="cd07942">
    <property type="entry name" value="DRE_TIM_LeuA"/>
    <property type="match status" value="1"/>
</dbReference>
<evidence type="ECO:0000256" key="10">
    <source>
        <dbReference type="HAMAP-Rule" id="MF_00572"/>
    </source>
</evidence>
<dbReference type="HAMAP" id="MF_00572">
    <property type="entry name" value="LeuA_type2"/>
    <property type="match status" value="1"/>
</dbReference>
<dbReference type="UniPathway" id="UPA00048">
    <property type="reaction ID" value="UER00070"/>
</dbReference>
<dbReference type="InterPro" id="IPR013709">
    <property type="entry name" value="2-isopropylmalate_synth_dimer"/>
</dbReference>
<evidence type="ECO:0000256" key="9">
    <source>
        <dbReference type="ARBA" id="ARBA00023304"/>
    </source>
</evidence>
<dbReference type="Pfam" id="PF00682">
    <property type="entry name" value="HMGL-like"/>
    <property type="match status" value="1"/>
</dbReference>
<dbReference type="NCBIfam" id="TIGR00970">
    <property type="entry name" value="leuA_yeast"/>
    <property type="match status" value="1"/>
</dbReference>
<dbReference type="SUPFAM" id="SSF89000">
    <property type="entry name" value="post-HMGL domain-like"/>
    <property type="match status" value="1"/>
</dbReference>
<dbReference type="GO" id="GO:0009098">
    <property type="term" value="P:L-leucine biosynthetic process"/>
    <property type="evidence" value="ECO:0007669"/>
    <property type="project" value="UniProtKB-UniRule"/>
</dbReference>
<keyword evidence="8 10" id="KW-0479">Metal-binding</keyword>
<keyword evidence="7 10" id="KW-0808">Transferase</keyword>
<dbReference type="GO" id="GO:0003985">
    <property type="term" value="F:acetyl-CoA C-acetyltransferase activity"/>
    <property type="evidence" value="ECO:0007669"/>
    <property type="project" value="UniProtKB-UniRule"/>
</dbReference>
<feature type="binding site" evidence="10">
    <location>
        <position position="246"/>
    </location>
    <ligand>
        <name>Mg(2+)</name>
        <dbReference type="ChEBI" id="CHEBI:18420"/>
    </ligand>
</feature>
<evidence type="ECO:0000256" key="1">
    <source>
        <dbReference type="ARBA" id="ARBA00000064"/>
    </source>
</evidence>
<comment type="subunit">
    <text evidence="10">Homodimer.</text>
</comment>
<keyword evidence="9 10" id="KW-0100">Branched-chain amino acid biosynthesis</keyword>
<comment type="pathway">
    <text evidence="2 10">Amino-acid biosynthesis; L-leucine biosynthesis; L-leucine from 3-methyl-2-oxobutanoate: step 1/4.</text>
</comment>
<name>A0A2W4UNX7_9CYAN</name>
<dbReference type="InterPro" id="IPR000891">
    <property type="entry name" value="PYR_CT"/>
</dbReference>
<organism evidence="12 13">
    <name type="scientific">Leptolyngbya foveolarum</name>
    <dbReference type="NCBI Taxonomy" id="47253"/>
    <lineage>
        <taxon>Bacteria</taxon>
        <taxon>Bacillati</taxon>
        <taxon>Cyanobacteriota</taxon>
        <taxon>Cyanophyceae</taxon>
        <taxon>Leptolyngbyales</taxon>
        <taxon>Leptolyngbyaceae</taxon>
        <taxon>Leptolyngbya group</taxon>
        <taxon>Leptolyngbya</taxon>
    </lineage>
</organism>
<evidence type="ECO:0000256" key="4">
    <source>
        <dbReference type="ARBA" id="ARBA00012973"/>
    </source>
</evidence>
<dbReference type="NCBIfam" id="NF002991">
    <property type="entry name" value="PRK03739.1"/>
    <property type="match status" value="1"/>
</dbReference>
<dbReference type="Proteomes" id="UP000249354">
    <property type="component" value="Unassembled WGS sequence"/>
</dbReference>
<dbReference type="Pfam" id="PF08502">
    <property type="entry name" value="LeuA_dimer"/>
    <property type="match status" value="1"/>
</dbReference>
<dbReference type="Gene3D" id="3.30.160.270">
    <property type="match status" value="1"/>
</dbReference>
<dbReference type="InterPro" id="IPR013785">
    <property type="entry name" value="Aldolase_TIM"/>
</dbReference>
<evidence type="ECO:0000256" key="5">
    <source>
        <dbReference type="ARBA" id="ARBA00022430"/>
    </source>
</evidence>
<dbReference type="GO" id="GO:0005737">
    <property type="term" value="C:cytoplasm"/>
    <property type="evidence" value="ECO:0007669"/>
    <property type="project" value="UniProtKB-SubCell"/>
</dbReference>
<dbReference type="PROSITE" id="PS50991">
    <property type="entry name" value="PYR_CT"/>
    <property type="match status" value="1"/>
</dbReference>
<dbReference type="InterPro" id="IPR036230">
    <property type="entry name" value="LeuA_allosteric_dom_sf"/>
</dbReference>
<dbReference type="InterPro" id="IPR005668">
    <property type="entry name" value="IPM_Synthase"/>
</dbReference>
<reference evidence="13" key="1">
    <citation type="submission" date="2018-04" db="EMBL/GenBank/DDBJ databases">
        <authorList>
            <person name="Cornet L."/>
        </authorList>
    </citation>
    <scope>NUCLEOTIDE SEQUENCE [LARGE SCALE GENOMIC DNA]</scope>
</reference>
<comment type="subcellular location">
    <subcellularLocation>
        <location evidence="10">Cytoplasm</location>
    </subcellularLocation>
</comment>
<evidence type="ECO:0000259" key="11">
    <source>
        <dbReference type="PROSITE" id="PS50991"/>
    </source>
</evidence>
<dbReference type="PROSITE" id="PS00815">
    <property type="entry name" value="AIPM_HOMOCIT_SYNTH_1"/>
    <property type="match status" value="1"/>
</dbReference>
<feature type="region of interest" description="Regulatory domain" evidence="10">
    <location>
        <begin position="437"/>
        <end position="572"/>
    </location>
</feature>
<gene>
    <name evidence="10 12" type="primary">leuA</name>
    <name evidence="12" type="ORF">DCF25_03470</name>
</gene>
<keyword evidence="10" id="KW-0460">Magnesium</keyword>
<proteinExistence type="inferred from homology"/>
<dbReference type="SUPFAM" id="SSF110921">
    <property type="entry name" value="2-isopropylmalate synthase LeuA, allosteric (dimerisation) domain"/>
    <property type="match status" value="1"/>
</dbReference>
<dbReference type="GO" id="GO:0003852">
    <property type="term" value="F:2-isopropylmalate synthase activity"/>
    <property type="evidence" value="ECO:0007669"/>
    <property type="project" value="UniProtKB-UniRule"/>
</dbReference>
<dbReference type="InterPro" id="IPR054692">
    <property type="entry name" value="LeuA-like_post-cat"/>
</dbReference>
<evidence type="ECO:0000256" key="6">
    <source>
        <dbReference type="ARBA" id="ARBA00022605"/>
    </source>
</evidence>
<evidence type="ECO:0000256" key="2">
    <source>
        <dbReference type="ARBA" id="ARBA00004689"/>
    </source>
</evidence>
<dbReference type="GO" id="GO:0000287">
    <property type="term" value="F:magnesium ion binding"/>
    <property type="evidence" value="ECO:0007669"/>
    <property type="project" value="UniProtKB-UniRule"/>
</dbReference>
<feature type="domain" description="Pyruvate carboxyltransferase" evidence="11">
    <location>
        <begin position="31"/>
        <end position="305"/>
    </location>
</feature>
<sequence>MLQQPATKYTAFEPIDLPQRTWPNQVITQPPVWLSTDLRDGNQALIEPMSIARKLRLFRTLVDIGFKEIEVGFPAASQTEFSFIRHLIEQNLVPDDVTLQILTPAREALIRRSFEAVQGAKQAIVHVYNATAPTFRQVVFNLDKAGTIQLATEAAKLIKHLAIAHPETQWRFQYSPEVFTSTELPFAREICNAVLNIWQPTAAAKAIINLPASVEVATPNVFADQVEWMHQNLDYRESVVLCVHPHNDRGCSVAAAELAQMAGAERVEGCLFGNGERTGNVDLVTLAMNLYTQGISPGLDFSRIDEIVRIAEDCTQLPVHPRHPYAGELVFTAFSGSHQDAIKKGFAVRQPQDRWAVPYLPMDPADVGRSYESVVRVNSQSGKGGIAFLLEKDYGVQLPRKLQIEFSQIVQKSVDISGQEMTAANIWEIFQAEYLRSISPFQYLSHQSTELENGRSQLAIQLSTQPEHPALTLSGAGNGPVDAFINALNAEFSGRFGEIEIRHYEQRSLTQGSNSQAIALIEIATRQGTTYGIGIHVNIVAASFNAIISALNRNAIASESTKSQTNLAAIGN</sequence>
<comment type="catalytic activity">
    <reaction evidence="1 10">
        <text>3-methyl-2-oxobutanoate + acetyl-CoA + H2O = (2S)-2-isopropylmalate + CoA + H(+)</text>
        <dbReference type="Rhea" id="RHEA:21524"/>
        <dbReference type="ChEBI" id="CHEBI:1178"/>
        <dbReference type="ChEBI" id="CHEBI:11851"/>
        <dbReference type="ChEBI" id="CHEBI:15377"/>
        <dbReference type="ChEBI" id="CHEBI:15378"/>
        <dbReference type="ChEBI" id="CHEBI:57287"/>
        <dbReference type="ChEBI" id="CHEBI:57288"/>
        <dbReference type="EC" id="2.3.3.13"/>
    </reaction>
</comment>
<keyword evidence="10" id="KW-0963">Cytoplasm</keyword>
<evidence type="ECO:0000256" key="7">
    <source>
        <dbReference type="ARBA" id="ARBA00022679"/>
    </source>
</evidence>
<dbReference type="InterPro" id="IPR002034">
    <property type="entry name" value="AIPM/Hcit_synth_CS"/>
</dbReference>
<dbReference type="EMBL" id="QBMC01000013">
    <property type="protein sequence ID" value="PZO22142.1"/>
    <property type="molecule type" value="Genomic_DNA"/>
</dbReference>
<comment type="cofactor">
    <cofactor evidence="10">
        <name>Mg(2+)</name>
        <dbReference type="ChEBI" id="CHEBI:18420"/>
    </cofactor>
</comment>
<dbReference type="Gene3D" id="3.20.20.70">
    <property type="entry name" value="Aldolase class I"/>
    <property type="match status" value="1"/>
</dbReference>
<accession>A0A2W4UNX7</accession>
<dbReference type="InterPro" id="IPR039371">
    <property type="entry name" value="LeuA_N_DRE-TIM"/>
</dbReference>
<dbReference type="PANTHER" id="PTHR46911">
    <property type="match status" value="1"/>
</dbReference>
<dbReference type="SMART" id="SM00917">
    <property type="entry name" value="LeuA_dimer"/>
    <property type="match status" value="1"/>
</dbReference>
<dbReference type="EC" id="2.3.3.13" evidence="4 10"/>
<comment type="caution">
    <text evidence="12">The sequence shown here is derived from an EMBL/GenBank/DDBJ whole genome shotgun (WGS) entry which is preliminary data.</text>
</comment>